<dbReference type="Gene3D" id="2.60.40.1220">
    <property type="match status" value="1"/>
</dbReference>
<dbReference type="InterPro" id="IPR014755">
    <property type="entry name" value="Cu-Rt/internalin_Ig-like"/>
</dbReference>
<dbReference type="EMBL" id="QJPH01000179">
    <property type="protein sequence ID" value="PZN83694.1"/>
    <property type="molecule type" value="Genomic_DNA"/>
</dbReference>
<dbReference type="InterPro" id="IPR013211">
    <property type="entry name" value="LVIVD"/>
</dbReference>
<gene>
    <name evidence="3" type="ORF">DM484_03920</name>
</gene>
<protein>
    <recommendedName>
        <fullName evidence="2">SbsA Ig-like domain-containing protein</fullName>
    </recommendedName>
</protein>
<dbReference type="Proteomes" id="UP000249396">
    <property type="component" value="Unassembled WGS sequence"/>
</dbReference>
<sequence length="1977" mass="202897">KVYILGLESQAVTTNAQGQFTLTNVPTGDVKVVIDGTTATNAPSGFYFPTMTMDTTIKAGIANTMMGSMGTTQQQQANANDPAVYLPRVNTSVLQTVNNNDTTVIKTLPVAASYLTPDQQQVLQVTVTPGSLIGHDGQAVQSAQIGISTVPVSLIESMLPAGLTGVKAAMTLQAPGVEKFSTPLTATFPNIYNSAPGSQVNFFSYDHATGKLVLDGTATVSADGKTVTTDPGSGIKFPGWFFVAPPGGTPQVPVNQPTKPNCDLTQIFFDGVSLSSAGASLALSAGELAAGIIAPEIVLPFVISKVVLDGTSTGLSVVSTIHQWNSNSFDENARNLVDLANGVLGQLPGWGIPSGILGFSKAFDDLYNDYKKCLTNQNTSMSQAMNSVSSMQAPQFQYTAALDFFNQFLNQQATATTELSNAINQVFGSAIQQFVPTTSQNVTLSMDSSSFVFLDSNGKTIQKSDGTGDFTVSIADLVNAVNQNDPNVKTGLLNMSVALQDMGNAYKSLSSGQQYFANIQSDYANFISMEQAGSIPSPIKLGAETRYAIFDAQTGNAVYRGLLNNNQLGTFLGANTLYTVEVYDPTSNSYGFSTLQTGVSGSSGYLLNGVANGSIQMFVNNGSTPVLTDGLTAFAANVIGVDGTKADNLVPGMTDLAALQAGLLGKSQIASLTGVVSSVSLQGNAQAIALEGNSNNIAEQTALVATSQGLSIVDVSNYQSPTVLGQIQLSGTGNDVAVDSTLGLATVAMGSGGLAIVDVSKPQQPTLTQTVAINASHVQIKDGIAYASVGTSIDAIDLATGQILQTIQVDPSRTIDSLAIDGTNLYALVNGGYSSHGVYKYTIGDSLSLVTGLDVTGHPTFGSMYMKVGGGNIYIGAADNNNSQQIPGIEIIQDLGSSLNLVGAPSAITAFDLALNGSGLAVYLGAAAASPFSSGEKLGVLNVTDPTKTGQLVTTIDLGGGEPWAVQIASGLAFIADGSAGLKIVNYRSFDTKGVAPTISNIQGPVDTDPNTSGIQVIEGSTVSLSATITDDVQVRNVQLLVNGQVVSNNVSYPWDLSVVMPSIAANGSNQVTLQIRATDTGGNVTTSAPITVQLVKDTTPPVLVNTNLQENDVRGQSYQSFIFTFNKPLGPTTVNASTFALIGPDGKSVTPVSVELRSNGKTVEVTYNSLALGQFKFEMDTGHIMDTVGNTMGTSIVTTDFTVKAYSDVWTNPNGGDWNDAANWSNGKVPGVNDSVYIYLNPTAQITINQAVSISSLVESGGGTIVINNDGYNSNGSLSISHNAQIADNLTINGGTYYDTGSLSIGGTLNWIGGTITGGGILTLNGSSSVTGFNTLDGMVLNGVLNIGSDSYLIIKDGLIVSSKNGITPAINFTSYWAILETTTTETLDNLTLNLNQYGAELKVASGTTLTLGKNLIINSPSSASYIGIYGNGSLINHGTINNTTGTLNISATAFSNQGTLLTSSGTTIISSSFNNQGTFNITGGSLELSGNYNTSDLLANLGNVLISNGGALAFSGTLDNSNATLNVGAGQAITAFTLSGGTIIGGTVQTDVNSFNVINNSTLDGVVLNGVLNMGRGPGFFASTELIIKDGLSGSNANGITPTINNIISATIDAPTTETIDNLTINFNNWYDYLQVDSGAILTLGKNIVLNTSSSNNNLSGTGSLVNQGTINTTGGALSINTTSFSNQGTVTTSGGTTILGNSFNNQGTFNINGGTLALSGNYKTSDLANLGKVLTSNGGALALSGTLDNSNATLNVGAGQAIKSLTLGGGTILGGTIQTDASSFTVGAYNSSILDGVILSGVLNMGTYAQLLIKDGLSVSSTNGITPAVNFGGGSAIEAATTETFDNLTLNFNQDGDALRLDTGVTLTLGKNLIINSFGAYESISGSGSLDNQGTINVQAGSLGMNESFTDGGKITVAAGASFSVSGNLTLLPSAEIDTTLANNSVGSINVSGSASLNGVLNIIPQFTTLPALG</sequence>
<dbReference type="InterPro" id="IPR032812">
    <property type="entry name" value="SbsA_Ig"/>
</dbReference>
<dbReference type="Pfam" id="PF13205">
    <property type="entry name" value="Big_5"/>
    <property type="match status" value="1"/>
</dbReference>
<reference evidence="3 4" key="1">
    <citation type="journal article" date="2018" name="Aquat. Microb. Ecol.">
        <title>Gammaproteobacterial methanotrophs dominate.</title>
        <authorList>
            <person name="Rissanen A.J."/>
            <person name="Saarenheimo J."/>
            <person name="Tiirola M."/>
            <person name="Peura S."/>
            <person name="Aalto S.L."/>
            <person name="Karvinen A."/>
            <person name="Nykanen H."/>
        </authorList>
    </citation>
    <scope>NUCLEOTIDE SEQUENCE [LARGE SCALE GENOMIC DNA]</scope>
    <source>
        <strain evidence="3">AMbin10</strain>
    </source>
</reference>
<evidence type="ECO:0000259" key="2">
    <source>
        <dbReference type="Pfam" id="PF13205"/>
    </source>
</evidence>
<dbReference type="Gene3D" id="2.60.40.10">
    <property type="entry name" value="Immunoglobulins"/>
    <property type="match status" value="1"/>
</dbReference>
<accession>A0A2W4TGQ1</accession>
<dbReference type="Pfam" id="PF08309">
    <property type="entry name" value="LVIVD"/>
    <property type="match status" value="2"/>
</dbReference>
<evidence type="ECO:0000256" key="1">
    <source>
        <dbReference type="ARBA" id="ARBA00022729"/>
    </source>
</evidence>
<feature type="non-terminal residue" evidence="3">
    <location>
        <position position="1"/>
    </location>
</feature>
<evidence type="ECO:0000313" key="3">
    <source>
        <dbReference type="EMBL" id="PZN83694.1"/>
    </source>
</evidence>
<proteinExistence type="predicted"/>
<dbReference type="InterPro" id="IPR011048">
    <property type="entry name" value="Haem_d1_sf"/>
</dbReference>
<organism evidence="3 4">
    <name type="scientific">Candidatus Methylumidiphilus alinenensis</name>
    <dbReference type="NCBI Taxonomy" id="2202197"/>
    <lineage>
        <taxon>Bacteria</taxon>
        <taxon>Pseudomonadati</taxon>
        <taxon>Pseudomonadota</taxon>
        <taxon>Gammaproteobacteria</taxon>
        <taxon>Methylococcales</taxon>
        <taxon>Candidatus Methylumidiphilus</taxon>
    </lineage>
</organism>
<feature type="domain" description="SbsA Ig-like" evidence="2">
    <location>
        <begin position="1098"/>
        <end position="1203"/>
    </location>
</feature>
<evidence type="ECO:0000313" key="4">
    <source>
        <dbReference type="Proteomes" id="UP000249396"/>
    </source>
</evidence>
<name>A0A2W4TGQ1_9GAMM</name>
<dbReference type="SUPFAM" id="SSF51004">
    <property type="entry name" value="C-terminal (heme d1) domain of cytochrome cd1-nitrite reductase"/>
    <property type="match status" value="1"/>
</dbReference>
<comment type="caution">
    <text evidence="3">The sequence shown here is derived from an EMBL/GenBank/DDBJ whole genome shotgun (WGS) entry which is preliminary data.</text>
</comment>
<dbReference type="InterPro" id="IPR013783">
    <property type="entry name" value="Ig-like_fold"/>
</dbReference>
<keyword evidence="1" id="KW-0732">Signal</keyword>
<dbReference type="Pfam" id="PF17957">
    <property type="entry name" value="Big_7"/>
    <property type="match status" value="1"/>
</dbReference>
<feature type="non-terminal residue" evidence="3">
    <location>
        <position position="1977"/>
    </location>
</feature>